<dbReference type="GO" id="GO:0016747">
    <property type="term" value="F:acyltransferase activity, transferring groups other than amino-acyl groups"/>
    <property type="evidence" value="ECO:0007669"/>
    <property type="project" value="InterPro"/>
</dbReference>
<accession>A0A371IP19</accession>
<organism evidence="2 3">
    <name type="scientific">Criibacterium bergeronii</name>
    <dbReference type="NCBI Taxonomy" id="1871336"/>
    <lineage>
        <taxon>Bacteria</taxon>
        <taxon>Bacillati</taxon>
        <taxon>Bacillota</taxon>
        <taxon>Clostridia</taxon>
        <taxon>Peptostreptococcales</taxon>
        <taxon>Filifactoraceae</taxon>
        <taxon>Criibacterium</taxon>
    </lineage>
</organism>
<dbReference type="RefSeq" id="WP_068911502.1">
    <property type="nucleotide sequence ID" value="NZ_MBEW02000001.1"/>
</dbReference>
<protein>
    <recommendedName>
        <fullName evidence="1">N-acetyltransferase domain-containing protein</fullName>
    </recommendedName>
</protein>
<evidence type="ECO:0000259" key="1">
    <source>
        <dbReference type="PROSITE" id="PS51186"/>
    </source>
</evidence>
<proteinExistence type="predicted"/>
<evidence type="ECO:0000313" key="2">
    <source>
        <dbReference type="EMBL" id="RDY22186.1"/>
    </source>
</evidence>
<keyword evidence="3" id="KW-1185">Reference proteome</keyword>
<dbReference type="SUPFAM" id="SSF55729">
    <property type="entry name" value="Acyl-CoA N-acyltransferases (Nat)"/>
    <property type="match status" value="1"/>
</dbReference>
<comment type="caution">
    <text evidence="2">The sequence shown here is derived from an EMBL/GenBank/DDBJ whole genome shotgun (WGS) entry which is preliminary data.</text>
</comment>
<dbReference type="STRING" id="1871336.BBG48_00555"/>
<name>A0A371IP19_9FIRM</name>
<dbReference type="InterPro" id="IPR000182">
    <property type="entry name" value="GNAT_dom"/>
</dbReference>
<dbReference type="InterPro" id="IPR016181">
    <property type="entry name" value="Acyl_CoA_acyltransferase"/>
</dbReference>
<evidence type="ECO:0000313" key="3">
    <source>
        <dbReference type="Proteomes" id="UP000093352"/>
    </source>
</evidence>
<dbReference type="PROSITE" id="PS51186">
    <property type="entry name" value="GNAT"/>
    <property type="match status" value="1"/>
</dbReference>
<gene>
    <name evidence="2" type="ORF">BBG48_000260</name>
</gene>
<sequence>MHEIDLTKVHEESKKFANIDLVPTNRQIKSNFKEFKFFQLNTFDDLKNFNDDTIRLEISKIKSNFESIVKDFLSDPKKSILVATSENSVVGICIYSLLAKNAQLSQKLDKLDPDKTANIEFLFVQKGSRGFLLGQKLLALAEYLSIEKGYSVGVIVIKNTDYFLLSTALAQSYTISSLDESNFVLTCPLGKIIEDIVEQYSVKNTDMKWQQDVLDLGFVGIKVINYKSNDNFFVSYSKAYYN</sequence>
<dbReference type="EMBL" id="MBEW02000001">
    <property type="protein sequence ID" value="RDY22186.1"/>
    <property type="molecule type" value="Genomic_DNA"/>
</dbReference>
<dbReference type="Proteomes" id="UP000093352">
    <property type="component" value="Unassembled WGS sequence"/>
</dbReference>
<dbReference type="Gene3D" id="3.40.630.30">
    <property type="match status" value="1"/>
</dbReference>
<dbReference type="AlphaFoldDB" id="A0A371IP19"/>
<feature type="domain" description="N-acetyltransferase" evidence="1">
    <location>
        <begin position="33"/>
        <end position="212"/>
    </location>
</feature>
<reference evidence="2 3" key="1">
    <citation type="journal article" date="2016" name="Genome Announc.">
        <title>Draft Genome Sequence of Criibacterium bergeronii gen. nov., sp. nov., Strain CCRI-22567T, Isolated from a Vaginal Sample from a Woman with Bacterial Vaginosis.</title>
        <authorList>
            <person name="Maheux A.F."/>
            <person name="Berube E."/>
            <person name="Boudreau D.K."/>
            <person name="Raymond F."/>
            <person name="Corbeil J."/>
            <person name="Roy P.H."/>
            <person name="Boissinot M."/>
            <person name="Omar R.F."/>
        </authorList>
    </citation>
    <scope>NUCLEOTIDE SEQUENCE [LARGE SCALE GENOMIC DNA]</scope>
    <source>
        <strain evidence="2 3">CCRI-22567</strain>
    </source>
</reference>